<name>A0A841HYZ8_9DEIO</name>
<dbReference type="EMBL" id="JACHHG010000004">
    <property type="protein sequence ID" value="MBB6097894.1"/>
    <property type="molecule type" value="Genomic_DNA"/>
</dbReference>
<evidence type="ECO:0008006" key="3">
    <source>
        <dbReference type="Google" id="ProtNLM"/>
    </source>
</evidence>
<dbReference type="AlphaFoldDB" id="A0A841HYZ8"/>
<evidence type="ECO:0000313" key="2">
    <source>
        <dbReference type="Proteomes" id="UP000569951"/>
    </source>
</evidence>
<protein>
    <recommendedName>
        <fullName evidence="3">DUF2239 family protein</fullName>
    </recommendedName>
</protein>
<evidence type="ECO:0000313" key="1">
    <source>
        <dbReference type="EMBL" id="MBB6097894.1"/>
    </source>
</evidence>
<keyword evidence="2" id="KW-1185">Reference proteome</keyword>
<dbReference type="RefSeq" id="WP_183985781.1">
    <property type="nucleotide sequence ID" value="NZ_JACHHG010000004.1"/>
</dbReference>
<reference evidence="1 2" key="1">
    <citation type="submission" date="2020-08" db="EMBL/GenBank/DDBJ databases">
        <title>Genomic Encyclopedia of Type Strains, Phase IV (KMG-IV): sequencing the most valuable type-strain genomes for metagenomic binning, comparative biology and taxonomic classification.</title>
        <authorList>
            <person name="Goeker M."/>
        </authorList>
    </citation>
    <scope>NUCLEOTIDE SEQUENCE [LARGE SCALE GENOMIC DNA]</scope>
    <source>
        <strain evidence="1 2">DSM 21458</strain>
    </source>
</reference>
<gene>
    <name evidence="1" type="ORF">HNR42_001317</name>
</gene>
<dbReference type="Pfam" id="PF09998">
    <property type="entry name" value="DUF2239"/>
    <property type="match status" value="1"/>
</dbReference>
<dbReference type="Proteomes" id="UP000569951">
    <property type="component" value="Unassembled WGS sequence"/>
</dbReference>
<organism evidence="1 2">
    <name type="scientific">Deinobacterium chartae</name>
    <dbReference type="NCBI Taxonomy" id="521158"/>
    <lineage>
        <taxon>Bacteria</taxon>
        <taxon>Thermotogati</taxon>
        <taxon>Deinococcota</taxon>
        <taxon>Deinococci</taxon>
        <taxon>Deinococcales</taxon>
        <taxon>Deinococcaceae</taxon>
        <taxon>Deinobacterium</taxon>
    </lineage>
</organism>
<sequence length="192" mass="21452">MNDPASYTAFANDRKIASGPLADLLRQTRRHLEQFPDSAILIFEDHSGKQVDFDLSGTLEQVLARALPPQPPARRGRPKLGVVSREISLLPRHWEWLEQQPVGASATLRRMIDEARKQGSAHENARRAAEATDRLMSALAGNRPGYEEAARALYAGDRAGFCALIEAWPEDIRTYLHQRSLEAFSPAEPTDR</sequence>
<accession>A0A841HYZ8</accession>
<proteinExistence type="predicted"/>
<dbReference type="InterPro" id="IPR018715">
    <property type="entry name" value="DUF2239"/>
</dbReference>
<comment type="caution">
    <text evidence="1">The sequence shown here is derived from an EMBL/GenBank/DDBJ whole genome shotgun (WGS) entry which is preliminary data.</text>
</comment>